<reference evidence="2 3" key="1">
    <citation type="journal article" date="2016" name="PLoS Pathog.">
        <title>Biosynthesis of antibiotic leucinostatins in bio-control fungus Purpureocillium lilacinum and their inhibition on phytophthora revealed by genome mining.</title>
        <authorList>
            <person name="Wang G."/>
            <person name="Liu Z."/>
            <person name="Lin R."/>
            <person name="Li E."/>
            <person name="Mao Z."/>
            <person name="Ling J."/>
            <person name="Yang Y."/>
            <person name="Yin W.B."/>
            <person name="Xie B."/>
        </authorList>
    </citation>
    <scope>NUCLEOTIDE SEQUENCE [LARGE SCALE GENOMIC DNA]</scope>
    <source>
        <strain evidence="2">170</strain>
    </source>
</reference>
<keyword evidence="3" id="KW-1185">Reference proteome</keyword>
<dbReference type="STRING" id="1380566.A0A179G6B9"/>
<evidence type="ECO:0000313" key="3">
    <source>
        <dbReference type="Proteomes" id="UP000078397"/>
    </source>
</evidence>
<dbReference type="KEGG" id="pchm:VFPPC_01087"/>
<gene>
    <name evidence="2" type="ORF">VFPPC_01087</name>
</gene>
<dbReference type="GeneID" id="28844971"/>
<proteinExistence type="predicted"/>
<accession>A0A179G6B9</accession>
<evidence type="ECO:0000256" key="1">
    <source>
        <dbReference type="SAM" id="Coils"/>
    </source>
</evidence>
<organism evidence="2 3">
    <name type="scientific">Pochonia chlamydosporia 170</name>
    <dbReference type="NCBI Taxonomy" id="1380566"/>
    <lineage>
        <taxon>Eukaryota</taxon>
        <taxon>Fungi</taxon>
        <taxon>Dikarya</taxon>
        <taxon>Ascomycota</taxon>
        <taxon>Pezizomycotina</taxon>
        <taxon>Sordariomycetes</taxon>
        <taxon>Hypocreomycetidae</taxon>
        <taxon>Hypocreales</taxon>
        <taxon>Clavicipitaceae</taxon>
        <taxon>Pochonia</taxon>
    </lineage>
</organism>
<feature type="coiled-coil region" evidence="1">
    <location>
        <begin position="309"/>
        <end position="340"/>
    </location>
</feature>
<evidence type="ECO:0000313" key="2">
    <source>
        <dbReference type="EMBL" id="OAQ73362.1"/>
    </source>
</evidence>
<protein>
    <submittedName>
        <fullName evidence="2">Uncharacterized protein</fullName>
    </submittedName>
</protein>
<dbReference type="OrthoDB" id="66964at2759"/>
<sequence>MFPPVDDQVLRDNPEFAKLYSMLKTDILNPDGSTKLRPDNRERQIASQELNKIRRHCAKQYLLERAIATASLPDKATTTARSKTTKASTAALSNPPDSIADLLSILPSLVKSDQGLEPTTAALILSSPPFTEFESLLPELGEVVSANLHDSALGLARITHPSTNPSYLSRHISSLPADHAAIRNQVFEAQLNLMSSRVRALASLTDLLRSYTESFTLLIRSLEAKHGVAARSLELRAADVALEAQRTELDSKAASTNLGKDMYSPEAVTALGQYLSHLKDAQLRAAERVRGLQAELGEYGVGMDQDGSKEKTMKEMARVYREMESQMEEVTRDLARLDSRT</sequence>
<dbReference type="Proteomes" id="UP000078397">
    <property type="component" value="Unassembled WGS sequence"/>
</dbReference>
<dbReference type="EMBL" id="LSBJ02000001">
    <property type="protein sequence ID" value="OAQ73362.1"/>
    <property type="molecule type" value="Genomic_DNA"/>
</dbReference>
<dbReference type="AlphaFoldDB" id="A0A179G6B9"/>
<name>A0A179G6B9_METCM</name>
<keyword evidence="1" id="KW-0175">Coiled coil</keyword>
<dbReference type="RefSeq" id="XP_018149445.1">
    <property type="nucleotide sequence ID" value="XM_018280977.1"/>
</dbReference>
<comment type="caution">
    <text evidence="2">The sequence shown here is derived from an EMBL/GenBank/DDBJ whole genome shotgun (WGS) entry which is preliminary data.</text>
</comment>